<dbReference type="Pfam" id="PF00105">
    <property type="entry name" value="zf-C4"/>
    <property type="match status" value="1"/>
</dbReference>
<dbReference type="InterPro" id="IPR013088">
    <property type="entry name" value="Znf_NHR/GATA"/>
</dbReference>
<evidence type="ECO:0000256" key="7">
    <source>
        <dbReference type="ARBA" id="ARBA00023121"/>
    </source>
</evidence>
<feature type="domain" description="Nuclear receptor" evidence="14">
    <location>
        <begin position="237"/>
        <end position="312"/>
    </location>
</feature>
<keyword evidence="11 12" id="KW-0539">Nucleus</keyword>
<feature type="compositionally biased region" description="Low complexity" evidence="13">
    <location>
        <begin position="21"/>
        <end position="59"/>
    </location>
</feature>
<dbReference type="Gene3D" id="3.30.50.10">
    <property type="entry name" value="Erythroid Transcription Factor GATA-1, subunit A"/>
    <property type="match status" value="1"/>
</dbReference>
<evidence type="ECO:0000313" key="16">
    <source>
        <dbReference type="EMBL" id="OQV20521.1"/>
    </source>
</evidence>
<dbReference type="GO" id="GO:0003700">
    <property type="term" value="F:DNA-binding transcription factor activity"/>
    <property type="evidence" value="ECO:0007669"/>
    <property type="project" value="InterPro"/>
</dbReference>
<feature type="compositionally biased region" description="Gly residues" evidence="13">
    <location>
        <begin position="214"/>
        <end position="225"/>
    </location>
</feature>
<evidence type="ECO:0000259" key="15">
    <source>
        <dbReference type="PROSITE" id="PS51843"/>
    </source>
</evidence>
<gene>
    <name evidence="16" type="ORF">BV898_05565</name>
</gene>
<reference evidence="17" key="1">
    <citation type="submission" date="2017-01" db="EMBL/GenBank/DDBJ databases">
        <title>Comparative genomics of anhydrobiosis in the tardigrade Hypsibius dujardini.</title>
        <authorList>
            <person name="Yoshida Y."/>
            <person name="Koutsovoulos G."/>
            <person name="Laetsch D."/>
            <person name="Stevens L."/>
            <person name="Kumar S."/>
            <person name="Horikawa D."/>
            <person name="Ishino K."/>
            <person name="Komine S."/>
            <person name="Tomita M."/>
            <person name="Blaxter M."/>
            <person name="Arakawa K."/>
        </authorList>
    </citation>
    <scope>NUCLEOTIDE SEQUENCE [LARGE SCALE GENOMIC DNA]</scope>
    <source>
        <strain evidence="17">Z151</strain>
    </source>
</reference>
<dbReference type="PRINTS" id="PR00398">
    <property type="entry name" value="STRDHORMONER"/>
</dbReference>
<feature type="region of interest" description="Disordered" evidence="13">
    <location>
        <begin position="317"/>
        <end position="366"/>
    </location>
</feature>
<feature type="compositionally biased region" description="Polar residues" evidence="13">
    <location>
        <begin position="162"/>
        <end position="178"/>
    </location>
</feature>
<evidence type="ECO:0000256" key="8">
    <source>
        <dbReference type="ARBA" id="ARBA00023125"/>
    </source>
</evidence>
<dbReference type="GO" id="GO:0005496">
    <property type="term" value="F:steroid binding"/>
    <property type="evidence" value="ECO:0007669"/>
    <property type="project" value="UniProtKB-KW"/>
</dbReference>
<evidence type="ECO:0000259" key="14">
    <source>
        <dbReference type="PROSITE" id="PS51030"/>
    </source>
</evidence>
<keyword evidence="9 12" id="KW-0804">Transcription</keyword>
<dbReference type="InterPro" id="IPR001723">
    <property type="entry name" value="Nuclear_hrmn_rcpt"/>
</dbReference>
<dbReference type="GO" id="GO:0005634">
    <property type="term" value="C:nucleus"/>
    <property type="evidence" value="ECO:0007669"/>
    <property type="project" value="UniProtKB-SubCell"/>
</dbReference>
<evidence type="ECO:0000313" key="17">
    <source>
        <dbReference type="Proteomes" id="UP000192578"/>
    </source>
</evidence>
<keyword evidence="2" id="KW-0754">Steroid-binding</keyword>
<evidence type="ECO:0000256" key="4">
    <source>
        <dbReference type="ARBA" id="ARBA00022771"/>
    </source>
</evidence>
<feature type="region of interest" description="Disordered" evidence="13">
    <location>
        <begin position="1"/>
        <end position="63"/>
    </location>
</feature>
<sequence>MYKHRYSPQRPSTIRYTGGLNSNTNNSSIPSSSNSTSATATPSPESSRQSPATTSTTTTADEDLLAGLQVVDSTYHRQPQHESTREDFSMSAADSSSTPGLCQELKNRWEKASTSSAAATADHHPHHGSQAFGETRFSNGFRAATSTTTPAAAGKHEDISKVTGTSGQRPSTRWTASFHNRRTASEAELDGAAGILGGDEESNSSAPESFQHGPSGGGGGPGGDGDLGEDGEMGGRKRRCLVCDDSASGYHYGVSSCEACKAFFKRTIQGNIEYACPAINICPIDKRRRKACQACRYKKCLSVGMLKEGVRLDRVRGGRQKYRRANNGDPIMVQTPLSHQQQSSGNNNSNSNSNNGPNNSGNRRNSAGLQELSQLLTALLACEPDTGSASVTDHLDTPVKLQSVLCDLADRDLVGIIGWAKQIPGFPELPLNDQMHLLQSTWCEILLFSLCVRSIETPQRGQLLFAEDFPVDEAMAQEAGFEPVHGKACRLVDALKSYRIAREEYVLIKCIILLNGGCVLESTRARDALRDTIVGALHQFVEGGVGGPPRSGNLLLLLPHLRQLDGLAKQYWFMIKNDGKIAMHKLFLEMLDSAQQLT</sequence>
<dbReference type="InterPro" id="IPR001628">
    <property type="entry name" value="Znf_hrmn_rcpt"/>
</dbReference>
<dbReference type="Pfam" id="PF00104">
    <property type="entry name" value="Hormone_recep"/>
    <property type="match status" value="1"/>
</dbReference>
<evidence type="ECO:0000256" key="13">
    <source>
        <dbReference type="SAM" id="MobiDB-lite"/>
    </source>
</evidence>
<evidence type="ECO:0000256" key="10">
    <source>
        <dbReference type="ARBA" id="ARBA00023170"/>
    </source>
</evidence>
<keyword evidence="5 12" id="KW-0862">Zinc</keyword>
<keyword evidence="8 12" id="KW-0238">DNA-binding</keyword>
<dbReference type="InterPro" id="IPR035500">
    <property type="entry name" value="NHR-like_dom_sf"/>
</dbReference>
<dbReference type="PROSITE" id="PS51843">
    <property type="entry name" value="NR_LBD"/>
    <property type="match status" value="1"/>
</dbReference>
<name>A0A1W0WZ89_HYPEX</name>
<keyword evidence="7" id="KW-0446">Lipid-binding</keyword>
<keyword evidence="3 12" id="KW-0479">Metal-binding</keyword>
<feature type="region of interest" description="Disordered" evidence="13">
    <location>
        <begin position="75"/>
        <end position="133"/>
    </location>
</feature>
<dbReference type="InterPro" id="IPR000536">
    <property type="entry name" value="Nucl_hrmn_rcpt_lig-bd"/>
</dbReference>
<dbReference type="PRINTS" id="PR00047">
    <property type="entry name" value="STROIDFINGER"/>
</dbReference>
<feature type="region of interest" description="Disordered" evidence="13">
    <location>
        <begin position="146"/>
        <end position="232"/>
    </location>
</feature>
<keyword evidence="17" id="KW-1185">Reference proteome</keyword>
<evidence type="ECO:0000256" key="11">
    <source>
        <dbReference type="ARBA" id="ARBA00023242"/>
    </source>
</evidence>
<dbReference type="AlphaFoldDB" id="A0A1W0WZ89"/>
<evidence type="ECO:0000256" key="5">
    <source>
        <dbReference type="ARBA" id="ARBA00022833"/>
    </source>
</evidence>
<keyword evidence="4 12" id="KW-0863">Zinc-finger</keyword>
<comment type="similarity">
    <text evidence="1">Belongs to the nuclear hormone receptor family. NR3 subfamily.</text>
</comment>
<feature type="compositionally biased region" description="Basic and acidic residues" evidence="13">
    <location>
        <begin position="79"/>
        <end position="88"/>
    </location>
</feature>
<evidence type="ECO:0000256" key="12">
    <source>
        <dbReference type="RuleBase" id="RU004334"/>
    </source>
</evidence>
<dbReference type="GO" id="GO:0008270">
    <property type="term" value="F:zinc ion binding"/>
    <property type="evidence" value="ECO:0007669"/>
    <property type="project" value="UniProtKB-KW"/>
</dbReference>
<dbReference type="SUPFAM" id="SSF57716">
    <property type="entry name" value="Glucocorticoid receptor-like (DNA-binding domain)"/>
    <property type="match status" value="1"/>
</dbReference>
<dbReference type="Gene3D" id="1.10.565.10">
    <property type="entry name" value="Retinoid X Receptor"/>
    <property type="match status" value="1"/>
</dbReference>
<dbReference type="Proteomes" id="UP000192578">
    <property type="component" value="Unassembled WGS sequence"/>
</dbReference>
<comment type="caution">
    <text evidence="16">The sequence shown here is derived from an EMBL/GenBank/DDBJ whole genome shotgun (WGS) entry which is preliminary data.</text>
</comment>
<dbReference type="SMART" id="SM00430">
    <property type="entry name" value="HOLI"/>
    <property type="match status" value="1"/>
</dbReference>
<evidence type="ECO:0000256" key="1">
    <source>
        <dbReference type="ARBA" id="ARBA00005413"/>
    </source>
</evidence>
<dbReference type="SMART" id="SM00399">
    <property type="entry name" value="ZnF_C4"/>
    <property type="match status" value="1"/>
</dbReference>
<protein>
    <submittedName>
        <fullName evidence="16">Estrogen-related receptor gamma</fullName>
    </submittedName>
</protein>
<feature type="domain" description="NR LBD" evidence="15">
    <location>
        <begin position="371"/>
        <end position="594"/>
    </location>
</feature>
<proteinExistence type="inferred from homology"/>
<organism evidence="16 17">
    <name type="scientific">Hypsibius exemplaris</name>
    <name type="common">Freshwater tardigrade</name>
    <dbReference type="NCBI Taxonomy" id="2072580"/>
    <lineage>
        <taxon>Eukaryota</taxon>
        <taxon>Metazoa</taxon>
        <taxon>Ecdysozoa</taxon>
        <taxon>Tardigrada</taxon>
        <taxon>Eutardigrada</taxon>
        <taxon>Parachela</taxon>
        <taxon>Hypsibioidea</taxon>
        <taxon>Hypsibiidae</taxon>
        <taxon>Hypsibius</taxon>
    </lineage>
</organism>
<comment type="subcellular location">
    <subcellularLocation>
        <location evidence="12">Nucleus</location>
    </subcellularLocation>
</comment>
<dbReference type="EMBL" id="MTYJ01000030">
    <property type="protein sequence ID" value="OQV20521.1"/>
    <property type="molecule type" value="Genomic_DNA"/>
</dbReference>
<dbReference type="PROSITE" id="PS00031">
    <property type="entry name" value="NUCLEAR_REC_DBD_1"/>
    <property type="match status" value="1"/>
</dbReference>
<evidence type="ECO:0000256" key="2">
    <source>
        <dbReference type="ARBA" id="ARBA00022665"/>
    </source>
</evidence>
<dbReference type="InterPro" id="IPR050200">
    <property type="entry name" value="Nuclear_hormone_rcpt_NR3"/>
</dbReference>
<dbReference type="SUPFAM" id="SSF48508">
    <property type="entry name" value="Nuclear receptor ligand-binding domain"/>
    <property type="match status" value="1"/>
</dbReference>
<dbReference type="PROSITE" id="PS51030">
    <property type="entry name" value="NUCLEAR_REC_DBD_2"/>
    <property type="match status" value="1"/>
</dbReference>
<dbReference type="PANTHER" id="PTHR48092">
    <property type="entry name" value="KNIRPS-RELATED PROTEIN-RELATED"/>
    <property type="match status" value="1"/>
</dbReference>
<evidence type="ECO:0000256" key="9">
    <source>
        <dbReference type="ARBA" id="ARBA00023163"/>
    </source>
</evidence>
<dbReference type="GO" id="GO:0043565">
    <property type="term" value="F:sequence-specific DNA binding"/>
    <property type="evidence" value="ECO:0007669"/>
    <property type="project" value="InterPro"/>
</dbReference>
<accession>A0A1W0WZ89</accession>
<keyword evidence="6 12" id="KW-0805">Transcription regulation</keyword>
<feature type="compositionally biased region" description="Low complexity" evidence="13">
    <location>
        <begin position="343"/>
        <end position="366"/>
    </location>
</feature>
<dbReference type="FunFam" id="3.30.50.10:FF:000139">
    <property type="entry name" value="Estrogen receptor beta a variant b"/>
    <property type="match status" value="1"/>
</dbReference>
<evidence type="ECO:0000256" key="6">
    <source>
        <dbReference type="ARBA" id="ARBA00023015"/>
    </source>
</evidence>
<dbReference type="CDD" id="cd07170">
    <property type="entry name" value="NR_DBD_ERR"/>
    <property type="match status" value="1"/>
</dbReference>
<evidence type="ECO:0000256" key="3">
    <source>
        <dbReference type="ARBA" id="ARBA00022723"/>
    </source>
</evidence>
<dbReference type="OrthoDB" id="5799427at2759"/>
<keyword evidence="10 12" id="KW-0675">Receptor</keyword>